<proteinExistence type="predicted"/>
<evidence type="ECO:0000313" key="2">
    <source>
        <dbReference type="Proteomes" id="UP000274841"/>
    </source>
</evidence>
<reference evidence="1 2" key="1">
    <citation type="submission" date="2018-08" db="EMBL/GenBank/DDBJ databases">
        <title>Microbacterium oxydans strain HG3.</title>
        <authorList>
            <person name="ORTET P."/>
        </authorList>
    </citation>
    <scope>NUCLEOTIDE SEQUENCE [LARGE SCALE GENOMIC DNA]</scope>
    <source>
        <strain evidence="1 2">HG3</strain>
    </source>
</reference>
<gene>
    <name evidence="1" type="ORF">CVS54_00036</name>
</gene>
<evidence type="ECO:0000313" key="1">
    <source>
        <dbReference type="EMBL" id="AZS38739.1"/>
    </source>
</evidence>
<dbReference type="AlphaFoldDB" id="A0A3Q9J2Y8"/>
<dbReference type="EMBL" id="CP031422">
    <property type="protein sequence ID" value="AZS38739.1"/>
    <property type="molecule type" value="Genomic_DNA"/>
</dbReference>
<accession>A0A3Q9J2Y8</accession>
<protein>
    <submittedName>
        <fullName evidence="1">Uncharacterized protein</fullName>
    </submittedName>
</protein>
<dbReference type="RefSeq" id="WP_127011449.1">
    <property type="nucleotide sequence ID" value="NZ_CP031422.1"/>
</dbReference>
<dbReference type="Proteomes" id="UP000274841">
    <property type="component" value="Chromosome"/>
</dbReference>
<dbReference type="KEGG" id="moy:CVS54_00036"/>
<organism evidence="1 2">
    <name type="scientific">Microbacterium oxydans</name>
    <dbReference type="NCBI Taxonomy" id="82380"/>
    <lineage>
        <taxon>Bacteria</taxon>
        <taxon>Bacillati</taxon>
        <taxon>Actinomycetota</taxon>
        <taxon>Actinomycetes</taxon>
        <taxon>Micrococcales</taxon>
        <taxon>Microbacteriaceae</taxon>
        <taxon>Microbacterium</taxon>
    </lineage>
</organism>
<sequence length="128" mass="13664">MPYTVAPEDVHDIRATATLTLAKRGDTLDLNSALPNFGAADFVYSDTLSYSGDRLILGYGASTVVLGSGNADYATCAAATGWSRGSSLDPHQLEAPTTCVRLQSDRYAAIQVLRYDANSVDVTITVWE</sequence>
<name>A0A3Q9J2Y8_9MICO</name>